<evidence type="ECO:0000313" key="1">
    <source>
        <dbReference type="EMBL" id="JAD72137.1"/>
    </source>
</evidence>
<dbReference type="EMBL" id="GBRH01225758">
    <property type="protein sequence ID" value="JAD72137.1"/>
    <property type="molecule type" value="Transcribed_RNA"/>
</dbReference>
<accession>A0A0A9CKW9</accession>
<reference evidence="1" key="1">
    <citation type="submission" date="2014-09" db="EMBL/GenBank/DDBJ databases">
        <authorList>
            <person name="Magalhaes I.L.F."/>
            <person name="Oliveira U."/>
            <person name="Santos F.R."/>
            <person name="Vidigal T.H.D.A."/>
            <person name="Brescovit A.D."/>
            <person name="Santos A.J."/>
        </authorList>
    </citation>
    <scope>NUCLEOTIDE SEQUENCE</scope>
    <source>
        <tissue evidence="1">Shoot tissue taken approximately 20 cm above the soil surface</tissue>
    </source>
</reference>
<reference evidence="1" key="2">
    <citation type="journal article" date="2015" name="Data Brief">
        <title>Shoot transcriptome of the giant reed, Arundo donax.</title>
        <authorList>
            <person name="Barrero R.A."/>
            <person name="Guerrero F.D."/>
            <person name="Moolhuijzen P."/>
            <person name="Goolsby J.A."/>
            <person name="Tidwell J."/>
            <person name="Bellgard S.E."/>
            <person name="Bellgard M.I."/>
        </authorList>
    </citation>
    <scope>NUCLEOTIDE SEQUENCE</scope>
    <source>
        <tissue evidence="1">Shoot tissue taken approximately 20 cm above the soil surface</tissue>
    </source>
</reference>
<protein>
    <submittedName>
        <fullName evidence="1">Uncharacterized protein</fullName>
    </submittedName>
</protein>
<proteinExistence type="predicted"/>
<name>A0A0A9CKW9_ARUDO</name>
<sequence>MLPEDYLALKQQLSILLWNF</sequence>
<organism evidence="1">
    <name type="scientific">Arundo donax</name>
    <name type="common">Giant reed</name>
    <name type="synonym">Donax arundinaceus</name>
    <dbReference type="NCBI Taxonomy" id="35708"/>
    <lineage>
        <taxon>Eukaryota</taxon>
        <taxon>Viridiplantae</taxon>
        <taxon>Streptophyta</taxon>
        <taxon>Embryophyta</taxon>
        <taxon>Tracheophyta</taxon>
        <taxon>Spermatophyta</taxon>
        <taxon>Magnoliopsida</taxon>
        <taxon>Liliopsida</taxon>
        <taxon>Poales</taxon>
        <taxon>Poaceae</taxon>
        <taxon>PACMAD clade</taxon>
        <taxon>Arundinoideae</taxon>
        <taxon>Arundineae</taxon>
        <taxon>Arundo</taxon>
    </lineage>
</organism>
<dbReference type="AlphaFoldDB" id="A0A0A9CKW9"/>